<comment type="caution">
    <text evidence="1">The sequence shown here is derived from an EMBL/GenBank/DDBJ whole genome shotgun (WGS) entry which is preliminary data.</text>
</comment>
<keyword evidence="2" id="KW-1185">Reference proteome</keyword>
<reference evidence="1 2" key="1">
    <citation type="submission" date="2019-06" db="EMBL/GenBank/DDBJ databases">
        <title>Sequencing the genomes of 1000 actinobacteria strains.</title>
        <authorList>
            <person name="Klenk H.-P."/>
        </authorList>
    </citation>
    <scope>NUCLEOTIDE SEQUENCE [LARGE SCALE GENOMIC DNA]</scope>
    <source>
        <strain evidence="1 2">DSM 45043</strain>
    </source>
</reference>
<dbReference type="Proteomes" id="UP000316706">
    <property type="component" value="Unassembled WGS sequence"/>
</dbReference>
<dbReference type="RefSeq" id="WP_141969864.1">
    <property type="nucleotide sequence ID" value="NZ_VFPO01000001.1"/>
</dbReference>
<organism evidence="1 2">
    <name type="scientific">Actinomadura hallensis</name>
    <dbReference type="NCBI Taxonomy" id="337895"/>
    <lineage>
        <taxon>Bacteria</taxon>
        <taxon>Bacillati</taxon>
        <taxon>Actinomycetota</taxon>
        <taxon>Actinomycetes</taxon>
        <taxon>Streptosporangiales</taxon>
        <taxon>Thermomonosporaceae</taxon>
        <taxon>Actinomadura</taxon>
    </lineage>
</organism>
<accession>A0A543IGB5</accession>
<dbReference type="EMBL" id="VFPO01000001">
    <property type="protein sequence ID" value="TQM69604.1"/>
    <property type="molecule type" value="Genomic_DNA"/>
</dbReference>
<proteinExistence type="predicted"/>
<evidence type="ECO:0000313" key="1">
    <source>
        <dbReference type="EMBL" id="TQM69604.1"/>
    </source>
</evidence>
<protein>
    <submittedName>
        <fullName evidence="1">Uncharacterized protein</fullName>
    </submittedName>
</protein>
<gene>
    <name evidence="1" type="ORF">FHX41_3302</name>
</gene>
<dbReference type="OrthoDB" id="3481798at2"/>
<sequence length="98" mass="10257">MTDAQRAMIADELEMRGSPLCDCAGLGPARSRATGAAIAHHCGCAAVRASALARRAATRTRHASECGCDHADREAALFWEREFAARRPGAYIPGSGGS</sequence>
<evidence type="ECO:0000313" key="2">
    <source>
        <dbReference type="Proteomes" id="UP000316706"/>
    </source>
</evidence>
<dbReference type="AlphaFoldDB" id="A0A543IGB5"/>
<name>A0A543IGB5_9ACTN</name>